<name>A0A834RDH9_SARSC</name>
<organism evidence="3">
    <name type="scientific">Sarcoptes scabiei</name>
    <name type="common">Itch mite</name>
    <name type="synonym">Acarus scabiei</name>
    <dbReference type="NCBI Taxonomy" id="52283"/>
    <lineage>
        <taxon>Eukaryota</taxon>
        <taxon>Metazoa</taxon>
        <taxon>Ecdysozoa</taxon>
        <taxon>Arthropoda</taxon>
        <taxon>Chelicerata</taxon>
        <taxon>Arachnida</taxon>
        <taxon>Acari</taxon>
        <taxon>Acariformes</taxon>
        <taxon>Sarcoptiformes</taxon>
        <taxon>Astigmata</taxon>
        <taxon>Psoroptidia</taxon>
        <taxon>Sarcoptoidea</taxon>
        <taxon>Sarcoptidae</taxon>
        <taxon>Sarcoptinae</taxon>
        <taxon>Sarcoptes</taxon>
    </lineage>
</organism>
<dbReference type="EnsemblMetazoa" id="SSS_4378s_mrna">
    <property type="protein sequence ID" value="KAF7494719.1"/>
    <property type="gene ID" value="SSS_4378"/>
</dbReference>
<keyword evidence="5" id="KW-1185">Reference proteome</keyword>
<dbReference type="PANTHER" id="PTHR21974:SF2">
    <property type="entry name" value="RE15880P"/>
    <property type="match status" value="1"/>
</dbReference>
<keyword evidence="1" id="KW-0175">Coiled coil</keyword>
<feature type="compositionally biased region" description="Basic and acidic residues" evidence="2">
    <location>
        <begin position="431"/>
        <end position="440"/>
    </location>
</feature>
<gene>
    <name evidence="3" type="ORF">SSS_4378</name>
</gene>
<dbReference type="Proteomes" id="UP000070412">
    <property type="component" value="Unassembled WGS sequence"/>
</dbReference>
<reference evidence="3" key="2">
    <citation type="submission" date="2020-01" db="EMBL/GenBank/DDBJ databases">
        <authorList>
            <person name="Korhonen P.K.K."/>
            <person name="Guangxu M.G."/>
            <person name="Wang T.W."/>
            <person name="Stroehlein A.J.S."/>
            <person name="Young N.D."/>
            <person name="Ang C.-S.A."/>
            <person name="Fernando D.W.F."/>
            <person name="Lu H.L."/>
            <person name="Taylor S.T."/>
            <person name="Ehtesham M.E.M."/>
            <person name="Najaraj S.H.N."/>
            <person name="Harsha G.H.G."/>
            <person name="Madugundu A.M."/>
            <person name="Renuse S.R."/>
            <person name="Holt D.H."/>
            <person name="Pandey A.P."/>
            <person name="Papenfuss A.P."/>
            <person name="Gasser R.B.G."/>
            <person name="Fischer K.F."/>
        </authorList>
    </citation>
    <scope>NUCLEOTIDE SEQUENCE</scope>
    <source>
        <strain evidence="3">SSS_KF_BRIS2020</strain>
    </source>
</reference>
<evidence type="ECO:0000256" key="2">
    <source>
        <dbReference type="SAM" id="MobiDB-lite"/>
    </source>
</evidence>
<reference evidence="5" key="1">
    <citation type="journal article" date="2020" name="PLoS Negl. Trop. Dis.">
        <title>High-quality nuclear genome for Sarcoptes scabiei-A critical resource for a neglected parasite.</title>
        <authorList>
            <person name="Korhonen P.K."/>
            <person name="Gasser R.B."/>
            <person name="Ma G."/>
            <person name="Wang T."/>
            <person name="Stroehlein A.J."/>
            <person name="Young N.D."/>
            <person name="Ang C.S."/>
            <person name="Fernando D.D."/>
            <person name="Lu H.C."/>
            <person name="Taylor S."/>
            <person name="Reynolds S.L."/>
            <person name="Mofiz E."/>
            <person name="Najaraj S.H."/>
            <person name="Gowda H."/>
            <person name="Madugundu A."/>
            <person name="Renuse S."/>
            <person name="Holt D."/>
            <person name="Pandey A."/>
            <person name="Papenfuss A.T."/>
            <person name="Fischer K."/>
        </authorList>
    </citation>
    <scope>NUCLEOTIDE SEQUENCE [LARGE SCALE GENOMIC DNA]</scope>
</reference>
<reference evidence="4" key="3">
    <citation type="submission" date="2022-06" db="UniProtKB">
        <authorList>
            <consortium name="EnsemblMetazoa"/>
        </authorList>
    </citation>
    <scope>IDENTIFICATION</scope>
</reference>
<evidence type="ECO:0000256" key="1">
    <source>
        <dbReference type="SAM" id="Coils"/>
    </source>
</evidence>
<evidence type="ECO:0000313" key="3">
    <source>
        <dbReference type="EMBL" id="KAF7494719.1"/>
    </source>
</evidence>
<dbReference type="AlphaFoldDB" id="A0A834RDH9"/>
<proteinExistence type="predicted"/>
<sequence>MIYSFALMGCGASSTNILEQRRQSSLLNSGSMMIGNSIQNNYDHQQRSSSKNRMILSMDGSLTNEMLIESGSGDNILNQNGNGTNTDTTLFDKRNVIQLFNNLENSIQTMEKTKCFEKYRIVSEDIEQLKEQIQILNDKSNEYNTRVINALQTKDLSSAISLCDIIVDNLSRRDLNPSDVFLVKLFNNQKINQLKINLIEKDISNFEEGIKELQIVCDQLHDLYQQRDTLLNQMFDGNYDSEKEIQLEQELDSLMEERHYIEIAKIRWINSDHLIIDSLKCFDQAIQMIHKFLNTSENEFLERYTCIKESRNNIIEAHYKLMSLHNNLQNVQLPHFKIDDLKELATIASEIFNDLTSNSLEELIVSLNALRAKTVTQHKWIKEVLNRIIKNDLVEIRDKCRNKSQKLCDERIDLMKQKQEQWKRSSSVEPVKNDSPFDLRDSGVDSEIDDSLVAEDQFTRILASGKESLISTDFSNATPLLPGEGLAPIPTNKEIFGKIIQIRNKHNREMQEFEQSQLINKARMNQGLRDKLNVRRTRRTRIEMHKRQLEALQEYPPPVS</sequence>
<feature type="region of interest" description="Disordered" evidence="2">
    <location>
        <begin position="421"/>
        <end position="440"/>
    </location>
</feature>
<dbReference type="OrthoDB" id="6432391at2759"/>
<feature type="coiled-coil region" evidence="1">
    <location>
        <begin position="119"/>
        <end position="146"/>
    </location>
</feature>
<dbReference type="PANTHER" id="PTHR21974">
    <property type="entry name" value="RE15880P"/>
    <property type="match status" value="1"/>
</dbReference>
<evidence type="ECO:0000313" key="5">
    <source>
        <dbReference type="Proteomes" id="UP000070412"/>
    </source>
</evidence>
<dbReference type="EMBL" id="WVUK01000052">
    <property type="protein sequence ID" value="KAF7494719.1"/>
    <property type="molecule type" value="Genomic_DNA"/>
</dbReference>
<accession>A0A834RDH9</accession>
<protein>
    <submittedName>
        <fullName evidence="3 4">Uncharacterized protein</fullName>
    </submittedName>
</protein>
<evidence type="ECO:0000313" key="4">
    <source>
        <dbReference type="EnsemblMetazoa" id="KAF7494719.1"/>
    </source>
</evidence>
<dbReference type="GO" id="GO:0005929">
    <property type="term" value="C:cilium"/>
    <property type="evidence" value="ECO:0007669"/>
    <property type="project" value="TreeGrafter"/>
</dbReference>